<evidence type="ECO:0000256" key="2">
    <source>
        <dbReference type="ARBA" id="ARBA00022475"/>
    </source>
</evidence>
<feature type="transmembrane region" description="Helical" evidence="6">
    <location>
        <begin position="400"/>
        <end position="420"/>
    </location>
</feature>
<dbReference type="Proteomes" id="UP000295756">
    <property type="component" value="Chromosome"/>
</dbReference>
<evidence type="ECO:0000256" key="5">
    <source>
        <dbReference type="ARBA" id="ARBA00023136"/>
    </source>
</evidence>
<name>A0ABX5SL26_9LACO</name>
<feature type="transmembrane region" description="Helical" evidence="6">
    <location>
        <begin position="323"/>
        <end position="347"/>
    </location>
</feature>
<keyword evidence="3 6" id="KW-0812">Transmembrane</keyword>
<proteinExistence type="predicted"/>
<evidence type="ECO:0000256" key="6">
    <source>
        <dbReference type="SAM" id="Phobius"/>
    </source>
</evidence>
<feature type="domain" description="ABC3 transporter permease C-terminal" evidence="7">
    <location>
        <begin position="236"/>
        <end position="349"/>
    </location>
</feature>
<feature type="transmembrane region" description="Helical" evidence="6">
    <location>
        <begin position="278"/>
        <end position="303"/>
    </location>
</feature>
<reference evidence="8 9" key="1">
    <citation type="submission" date="2019-03" db="EMBL/GenBank/DDBJ databases">
        <title>Complete Genome Sequence of Leuconostoc kimchii strain NKJ218 Isolated from Homemade Kimchi.</title>
        <authorList>
            <person name="Jung J.Y."/>
            <person name="Jin H.M."/>
            <person name="Jung J.-W."/>
            <person name="Lee S.-Y."/>
            <person name="Ryu B.-G."/>
            <person name="Han S.-S."/>
            <person name="Kang H.K."/>
            <person name="Choi H.W."/>
            <person name="Chung E.J."/>
            <person name="Choi K.-M."/>
        </authorList>
    </citation>
    <scope>NUCLEOTIDE SEQUENCE [LARGE SCALE GENOMIC DNA]</scope>
    <source>
        <strain evidence="8 9">NKJ218</strain>
    </source>
</reference>
<feature type="transmembrane region" description="Helical" evidence="6">
    <location>
        <begin position="229"/>
        <end position="257"/>
    </location>
</feature>
<evidence type="ECO:0000313" key="9">
    <source>
        <dbReference type="Proteomes" id="UP000295756"/>
    </source>
</evidence>
<feature type="transmembrane region" description="Helical" evidence="6">
    <location>
        <begin position="705"/>
        <end position="724"/>
    </location>
</feature>
<keyword evidence="2" id="KW-1003">Cell membrane</keyword>
<evidence type="ECO:0000256" key="3">
    <source>
        <dbReference type="ARBA" id="ARBA00022692"/>
    </source>
</evidence>
<evidence type="ECO:0000256" key="1">
    <source>
        <dbReference type="ARBA" id="ARBA00004651"/>
    </source>
</evidence>
<evidence type="ECO:0000256" key="4">
    <source>
        <dbReference type="ARBA" id="ARBA00022989"/>
    </source>
</evidence>
<sequence length="737" mass="82033">MRKIIKSLIMGQKTFMITIALLTLVSALTSMTILTAYRANISQYRSAYRTDKLPDVLVKVDNRDNVTNAIKSLKNVKNVTSKAGIVSQVMGKNDENVALFISNDVSNLNLKLPDNHKIVLSSYLKSNNNFKVGDTFEIGQQRLTVQGFYDDHLLGSPLFKYKQGTVSEETMQVLQSQKGQQKSQLALVNVFGKIKNNNKLLSDYPDRLQADLIYDKDYIQKAYTMLPTIVALVIILAAVFLFGICLFVMRFALLSGIDKDRQKIATFKTLGMTNRQVNLAYVMSYLGSNLVGLFGAVLVSFWTSNLAFKFFWQLNGLTGVQHVPINIIIVSIITLIMVSFSTIIILLSLRPVGSISPAAAFQGSQSKVISSSGHLKLTKSKMPLQITLAFKDYRQKIGHYMTFTLVISLFVFLSLMIMTLNQGFKGKINGLFGLPSVDLIMQTTNDTLRHESLQKINTITPIKSSGYNQETKILLSKDVIPVHRYSQIPDEIKVLSGHQPKQSKDLLLSSNLMKTLHLSVGQTVRVKTATNEQIQMTIVGTYQTINNLGKEAYSLIDIKLPMTTTYINLKKTSNKNSLLTRFSHKNVQLIDTSTSSKNLTMSIQRAVKVLANIILLLTLIISGLFVYLVSYLTIETEKRQIALKKMLGFTNQALRIQYLLRAGFALMLGIVISLILNKFIGSALINSLVSLGGLTKLSVTLPLSYDVFIIALLVCESSLIVLVASQRITKIKIGDFL</sequence>
<accession>A0ABX5SL26</accession>
<dbReference type="InterPro" id="IPR038766">
    <property type="entry name" value="Membrane_comp_ABC_pdt"/>
</dbReference>
<dbReference type="Pfam" id="PF02687">
    <property type="entry name" value="FtsX"/>
    <property type="match status" value="2"/>
</dbReference>
<keyword evidence="5 6" id="KW-0472">Membrane</keyword>
<dbReference type="EMBL" id="CP037939">
    <property type="protein sequence ID" value="QBR48084.1"/>
    <property type="molecule type" value="Genomic_DNA"/>
</dbReference>
<feature type="transmembrane region" description="Helical" evidence="6">
    <location>
        <begin position="609"/>
        <end position="634"/>
    </location>
</feature>
<dbReference type="InterPro" id="IPR003838">
    <property type="entry name" value="ABC3_permease_C"/>
</dbReference>
<feature type="domain" description="ABC3 transporter permease C-terminal" evidence="7">
    <location>
        <begin position="612"/>
        <end position="732"/>
    </location>
</feature>
<dbReference type="RefSeq" id="WP_134833614.1">
    <property type="nucleotide sequence ID" value="NZ_CP037939.1"/>
</dbReference>
<protein>
    <submittedName>
        <fullName evidence="8">FtsX-like permease family protein</fullName>
    </submittedName>
</protein>
<keyword evidence="9" id="KW-1185">Reference proteome</keyword>
<comment type="subcellular location">
    <subcellularLocation>
        <location evidence="1">Cell membrane</location>
        <topology evidence="1">Multi-pass membrane protein</topology>
    </subcellularLocation>
</comment>
<keyword evidence="4 6" id="KW-1133">Transmembrane helix</keyword>
<gene>
    <name evidence="8" type="ORF">EW139_08070</name>
</gene>
<organism evidence="8 9">
    <name type="scientific">Leuconostoc kimchii</name>
    <dbReference type="NCBI Taxonomy" id="136609"/>
    <lineage>
        <taxon>Bacteria</taxon>
        <taxon>Bacillati</taxon>
        <taxon>Bacillota</taxon>
        <taxon>Bacilli</taxon>
        <taxon>Lactobacillales</taxon>
        <taxon>Lactobacillaceae</taxon>
        <taxon>Leuconostoc</taxon>
    </lineage>
</organism>
<dbReference type="PANTHER" id="PTHR30287:SF2">
    <property type="entry name" value="BLL1001 PROTEIN"/>
    <property type="match status" value="1"/>
</dbReference>
<dbReference type="PANTHER" id="PTHR30287">
    <property type="entry name" value="MEMBRANE COMPONENT OF PREDICTED ABC SUPERFAMILY METABOLITE UPTAKE TRANSPORTER"/>
    <property type="match status" value="1"/>
</dbReference>
<evidence type="ECO:0000259" key="7">
    <source>
        <dbReference type="Pfam" id="PF02687"/>
    </source>
</evidence>
<evidence type="ECO:0000313" key="8">
    <source>
        <dbReference type="EMBL" id="QBR48084.1"/>
    </source>
</evidence>
<feature type="transmembrane region" description="Helical" evidence="6">
    <location>
        <begin position="664"/>
        <end position="685"/>
    </location>
</feature>